<sequence>MAELCCALLVSQRADRVFREHRDAFLLSDDRFVANYRLTKGATRWLCEQLRPDLQPDRTTVRVITVEQQVLCALRFYAAGGFQGTVASDEHLAVHQSTVSRALHAVTTAIVERLANRWIRFPATEEEKTRAKEGYWRVGKISGVVGCVDGTQIAIKGPSENDPRFTKAAYWCRKNYYALNAMIVSTEFLYCARDLASKGVCDADLRILNVDATFPGSVHDSFVWRMSFLREAFLQGHFLREDECRLGSLGGVVALETLNVVVTASGIHGGETALKRASVEGDSGYPLEPWLLNPVPGNPAVGSDEARFNQAHRSTRSVVERCIGMLKNRFRCLQRYRTLHYDPIRSCNIVTACSILHNVCLYINAPEPTPEPEPVAVDELESSDSSDSDSDDPLTGSLHDRGMVVRQRKNGIA</sequence>
<protein>
    <submittedName>
        <fullName evidence="1">Uncharacterized protein</fullName>
    </submittedName>
</protein>
<dbReference type="EMBL" id="JABSTQ010002216">
    <property type="protein sequence ID" value="KAG0444299.1"/>
    <property type="molecule type" value="Genomic_DNA"/>
</dbReference>
<evidence type="ECO:0000313" key="1">
    <source>
        <dbReference type="EMBL" id="KAG0444299.1"/>
    </source>
</evidence>
<dbReference type="Proteomes" id="UP000805193">
    <property type="component" value="Unassembled WGS sequence"/>
</dbReference>
<reference evidence="1 2" key="1">
    <citation type="journal article" date="2020" name="Cell">
        <title>Large-Scale Comparative Analyses of Tick Genomes Elucidate Their Genetic Diversity and Vector Capacities.</title>
        <authorList>
            <consortium name="Tick Genome and Microbiome Consortium (TIGMIC)"/>
            <person name="Jia N."/>
            <person name="Wang J."/>
            <person name="Shi W."/>
            <person name="Du L."/>
            <person name="Sun Y."/>
            <person name="Zhan W."/>
            <person name="Jiang J.F."/>
            <person name="Wang Q."/>
            <person name="Zhang B."/>
            <person name="Ji P."/>
            <person name="Bell-Sakyi L."/>
            <person name="Cui X.M."/>
            <person name="Yuan T.T."/>
            <person name="Jiang B.G."/>
            <person name="Yang W.F."/>
            <person name="Lam T.T."/>
            <person name="Chang Q.C."/>
            <person name="Ding S.J."/>
            <person name="Wang X.J."/>
            <person name="Zhu J.G."/>
            <person name="Ruan X.D."/>
            <person name="Zhao L."/>
            <person name="Wei J.T."/>
            <person name="Ye R.Z."/>
            <person name="Que T.C."/>
            <person name="Du C.H."/>
            <person name="Zhou Y.H."/>
            <person name="Cheng J.X."/>
            <person name="Dai P.F."/>
            <person name="Guo W.B."/>
            <person name="Han X.H."/>
            <person name="Huang E.J."/>
            <person name="Li L.F."/>
            <person name="Wei W."/>
            <person name="Gao Y.C."/>
            <person name="Liu J.Z."/>
            <person name="Shao H.Z."/>
            <person name="Wang X."/>
            <person name="Wang C.C."/>
            <person name="Yang T.C."/>
            <person name="Huo Q.B."/>
            <person name="Li W."/>
            <person name="Chen H.Y."/>
            <person name="Chen S.E."/>
            <person name="Zhou L.G."/>
            <person name="Ni X.B."/>
            <person name="Tian J.H."/>
            <person name="Sheng Y."/>
            <person name="Liu T."/>
            <person name="Pan Y.S."/>
            <person name="Xia L.Y."/>
            <person name="Li J."/>
            <person name="Zhao F."/>
            <person name="Cao W.C."/>
        </authorList>
    </citation>
    <scope>NUCLEOTIDE SEQUENCE [LARGE SCALE GENOMIC DNA]</scope>
    <source>
        <strain evidence="1">Iper-2018</strain>
    </source>
</reference>
<comment type="caution">
    <text evidence="1">The sequence shown here is derived from an EMBL/GenBank/DDBJ whole genome shotgun (WGS) entry which is preliminary data.</text>
</comment>
<keyword evidence="2" id="KW-1185">Reference proteome</keyword>
<evidence type="ECO:0000313" key="2">
    <source>
        <dbReference type="Proteomes" id="UP000805193"/>
    </source>
</evidence>
<name>A0AC60QXE6_IXOPE</name>
<organism evidence="1 2">
    <name type="scientific">Ixodes persulcatus</name>
    <name type="common">Taiga tick</name>
    <dbReference type="NCBI Taxonomy" id="34615"/>
    <lineage>
        <taxon>Eukaryota</taxon>
        <taxon>Metazoa</taxon>
        <taxon>Ecdysozoa</taxon>
        <taxon>Arthropoda</taxon>
        <taxon>Chelicerata</taxon>
        <taxon>Arachnida</taxon>
        <taxon>Acari</taxon>
        <taxon>Parasitiformes</taxon>
        <taxon>Ixodida</taxon>
        <taxon>Ixodoidea</taxon>
        <taxon>Ixodidae</taxon>
        <taxon>Ixodinae</taxon>
        <taxon>Ixodes</taxon>
    </lineage>
</organism>
<proteinExistence type="predicted"/>
<accession>A0AC60QXE6</accession>
<gene>
    <name evidence="1" type="ORF">HPB47_013953</name>
</gene>